<dbReference type="Proteomes" id="UP000294796">
    <property type="component" value="Unassembled WGS sequence"/>
</dbReference>
<evidence type="ECO:0000313" key="2">
    <source>
        <dbReference type="EMBL" id="TDK27361.1"/>
    </source>
</evidence>
<keyword evidence="3" id="KW-1185">Reference proteome</keyword>
<sequence length="330" mass="37165">MLCRTASDLYWAARHMERAENTARLVDVTLRMAMLPERYDRGKADAAPWRRALDAVGLADAVRERHGRIDADTVQRHLLLSTDNPSSVYSCLHAARECARAQRVAITAEMYEDLNTSWLEMRGQTWGKLHADGVTNLLEWVKSRSASFRGVTIGTLGRGEGYHFLQLGAFFERAEWSIRLLDIAASEAEESREQDAVDYFRWSALLQSLSAFETYRRLYRESIRASSVVDLMLLQDANPRSLLTCTSIAHTVLQTLAGGESMEVVRQAGALSAQCRYARIEDILGQGLEAWLQDAMSRLTRLGDAIHRQFMVSTDVSSPFAPAKPWVHDQ</sequence>
<evidence type="ECO:0000313" key="3">
    <source>
        <dbReference type="Proteomes" id="UP000294796"/>
    </source>
</evidence>
<dbReference type="EMBL" id="SMTF01000002">
    <property type="protein sequence ID" value="TDK27361.1"/>
    <property type="molecule type" value="Genomic_DNA"/>
</dbReference>
<gene>
    <name evidence="2" type="ORF">E2F46_03990</name>
</gene>
<dbReference type="RefSeq" id="WP_133320780.1">
    <property type="nucleotide sequence ID" value="NZ_SMTF01000002.1"/>
</dbReference>
<name>A0A4R5U1B2_9GAMM</name>
<evidence type="ECO:0000259" key="1">
    <source>
        <dbReference type="Pfam" id="PF04168"/>
    </source>
</evidence>
<dbReference type="InterPro" id="IPR051680">
    <property type="entry name" value="ATP-dep_Glu-Cys_Ligase-2"/>
</dbReference>
<accession>A0A4R5U1B2</accession>
<dbReference type="Pfam" id="PF04168">
    <property type="entry name" value="Alpha-E"/>
    <property type="match status" value="1"/>
</dbReference>
<dbReference type="PANTHER" id="PTHR34595:SF7">
    <property type="entry name" value="SLL1039 PROTEIN"/>
    <property type="match status" value="1"/>
</dbReference>
<comment type="caution">
    <text evidence="2">The sequence shown here is derived from an EMBL/GenBank/DDBJ whole genome shotgun (WGS) entry which is preliminary data.</text>
</comment>
<reference evidence="2 3" key="1">
    <citation type="submission" date="2019-03" db="EMBL/GenBank/DDBJ databases">
        <title>Luteimonas zhaokaii sp.nov., isolated from the rectal contents of Plateau pika in Yushu, Qinghai Province, China.</title>
        <authorList>
            <person name="Zhang G."/>
        </authorList>
    </citation>
    <scope>NUCLEOTIDE SEQUENCE [LARGE SCALE GENOMIC DNA]</scope>
    <source>
        <strain evidence="2 3">B9</strain>
    </source>
</reference>
<organism evidence="2 3">
    <name type="scientific">Luteimonas aestuarii</name>
    <dbReference type="NCBI Taxonomy" id="453837"/>
    <lineage>
        <taxon>Bacteria</taxon>
        <taxon>Pseudomonadati</taxon>
        <taxon>Pseudomonadota</taxon>
        <taxon>Gammaproteobacteria</taxon>
        <taxon>Lysobacterales</taxon>
        <taxon>Lysobacteraceae</taxon>
        <taxon>Luteimonas</taxon>
    </lineage>
</organism>
<dbReference type="OrthoDB" id="9803532at2"/>
<dbReference type="AlphaFoldDB" id="A0A4R5U1B2"/>
<dbReference type="InterPro" id="IPR007296">
    <property type="entry name" value="DUF403"/>
</dbReference>
<protein>
    <submittedName>
        <fullName evidence="2">Alpha-E domain-containing protein</fullName>
    </submittedName>
</protein>
<feature type="domain" description="DUF403" evidence="1">
    <location>
        <begin position="1"/>
        <end position="311"/>
    </location>
</feature>
<dbReference type="PANTHER" id="PTHR34595">
    <property type="entry name" value="BLR5612 PROTEIN"/>
    <property type="match status" value="1"/>
</dbReference>
<proteinExistence type="predicted"/>